<dbReference type="InterPro" id="IPR050231">
    <property type="entry name" value="Iron_ascorbate_oxido_reductase"/>
</dbReference>
<dbReference type="SUPFAM" id="SSF51197">
    <property type="entry name" value="Clavaminate synthase-like"/>
    <property type="match status" value="1"/>
</dbReference>
<feature type="domain" description="Isopenicillin N synthase-like Fe(2+) 2OG dioxygenase" evidence="1">
    <location>
        <begin position="224"/>
        <end position="284"/>
    </location>
</feature>
<dbReference type="Pfam" id="PF03171">
    <property type="entry name" value="2OG-FeII_Oxy"/>
    <property type="match status" value="1"/>
</dbReference>
<proteinExistence type="predicted"/>
<evidence type="ECO:0000313" key="4">
    <source>
        <dbReference type="Proteomes" id="UP000271241"/>
    </source>
</evidence>
<dbReference type="InterPro" id="IPR027443">
    <property type="entry name" value="IPNS-like_sf"/>
</dbReference>
<feature type="domain" description="Non-haem dioxygenase N-terminal" evidence="2">
    <location>
        <begin position="6"/>
        <end position="108"/>
    </location>
</feature>
<gene>
    <name evidence="3" type="ORF">THASP1DRAFT_13744</name>
</gene>
<name>A0A4P9XW48_9FUNG</name>
<organism evidence="3 4">
    <name type="scientific">Thamnocephalis sphaerospora</name>
    <dbReference type="NCBI Taxonomy" id="78915"/>
    <lineage>
        <taxon>Eukaryota</taxon>
        <taxon>Fungi</taxon>
        <taxon>Fungi incertae sedis</taxon>
        <taxon>Zoopagomycota</taxon>
        <taxon>Zoopagomycotina</taxon>
        <taxon>Zoopagomycetes</taxon>
        <taxon>Zoopagales</taxon>
        <taxon>Sigmoideomycetaceae</taxon>
        <taxon>Thamnocephalis</taxon>
    </lineage>
</organism>
<sequence>MTVLDLPVIDFGAYCDPNSTAEQRQAVDQAIDKACRHLGIFFLSNHGIPEELSDQMRACIRQFFQLPLEEKLKNDVPTSNLRGYMNASNDNTPASRPYYETLGLYPPVNCFSNGLSPQIDPTTPKAKLPTTPDALGGQNSWPSDEFQAKTEEYLRHILQLKNRVFTSIAASLGLSASSRKRFDDTVFALSLNGYQGITEADISKSGANLPEHQDPGQVDSESISLQVQDRDGEWYDVQPIADAFVVNVGVILNRWTGDQYCAPLHRVIHRSENPRISAAIFTDPSFDTSIAPLPELAPVGKKLADQKEETFGEFLLDWVGEMTESKY</sequence>
<dbReference type="STRING" id="78915.A0A4P9XW48"/>
<evidence type="ECO:0000313" key="3">
    <source>
        <dbReference type="EMBL" id="RKP09821.1"/>
    </source>
</evidence>
<dbReference type="OrthoDB" id="288590at2759"/>
<dbReference type="Gene3D" id="2.60.120.330">
    <property type="entry name" value="B-lactam Antibiotic, Isopenicillin N Synthase, Chain"/>
    <property type="match status" value="1"/>
</dbReference>
<protein>
    <recommendedName>
        <fullName evidence="5">Fe2OG dioxygenase domain-containing protein</fullName>
    </recommendedName>
</protein>
<dbReference type="PRINTS" id="PR00682">
    <property type="entry name" value="IPNSYNTHASE"/>
</dbReference>
<dbReference type="InterPro" id="IPR026992">
    <property type="entry name" value="DIOX_N"/>
</dbReference>
<evidence type="ECO:0008006" key="5">
    <source>
        <dbReference type="Google" id="ProtNLM"/>
    </source>
</evidence>
<accession>A0A4P9XW48</accession>
<dbReference type="InterPro" id="IPR044861">
    <property type="entry name" value="IPNS-like_FE2OG_OXY"/>
</dbReference>
<keyword evidence="4" id="KW-1185">Reference proteome</keyword>
<evidence type="ECO:0000259" key="1">
    <source>
        <dbReference type="Pfam" id="PF03171"/>
    </source>
</evidence>
<dbReference type="Pfam" id="PF14226">
    <property type="entry name" value="DIOX_N"/>
    <property type="match status" value="1"/>
</dbReference>
<dbReference type="Proteomes" id="UP000271241">
    <property type="component" value="Unassembled WGS sequence"/>
</dbReference>
<evidence type="ECO:0000259" key="2">
    <source>
        <dbReference type="Pfam" id="PF14226"/>
    </source>
</evidence>
<dbReference type="PANTHER" id="PTHR47990">
    <property type="entry name" value="2-OXOGLUTARATE (2OG) AND FE(II)-DEPENDENT OXYGENASE SUPERFAMILY PROTEIN-RELATED"/>
    <property type="match status" value="1"/>
</dbReference>
<dbReference type="EMBL" id="KZ992486">
    <property type="protein sequence ID" value="RKP09821.1"/>
    <property type="molecule type" value="Genomic_DNA"/>
</dbReference>
<reference evidence="4" key="1">
    <citation type="journal article" date="2018" name="Nat. Microbiol.">
        <title>Leveraging single-cell genomics to expand the fungal tree of life.</title>
        <authorList>
            <person name="Ahrendt S.R."/>
            <person name="Quandt C.A."/>
            <person name="Ciobanu D."/>
            <person name="Clum A."/>
            <person name="Salamov A."/>
            <person name="Andreopoulos B."/>
            <person name="Cheng J.F."/>
            <person name="Woyke T."/>
            <person name="Pelin A."/>
            <person name="Henrissat B."/>
            <person name="Reynolds N.K."/>
            <person name="Benny G.L."/>
            <person name="Smith M.E."/>
            <person name="James T.Y."/>
            <person name="Grigoriev I.V."/>
        </authorList>
    </citation>
    <scope>NUCLEOTIDE SEQUENCE [LARGE SCALE GENOMIC DNA]</scope>
    <source>
        <strain evidence="4">RSA 1356</strain>
    </source>
</reference>
<dbReference type="AlphaFoldDB" id="A0A4P9XW48"/>